<feature type="region of interest" description="Disordered" evidence="3">
    <location>
        <begin position="24"/>
        <end position="67"/>
    </location>
</feature>
<dbReference type="Gene3D" id="1.20.120.160">
    <property type="entry name" value="HPT domain"/>
    <property type="match status" value="1"/>
</dbReference>
<dbReference type="PROSITE" id="PS50894">
    <property type="entry name" value="HPT"/>
    <property type="match status" value="1"/>
</dbReference>
<dbReference type="InterPro" id="IPR008207">
    <property type="entry name" value="Sig_transdc_His_kin_Hpt_dom"/>
</dbReference>
<keyword evidence="2" id="KW-0597">Phosphoprotein</keyword>
<dbReference type="SUPFAM" id="SSF47226">
    <property type="entry name" value="Histidine-containing phosphotransfer domain, HPT domain"/>
    <property type="match status" value="1"/>
</dbReference>
<dbReference type="GO" id="GO:0004672">
    <property type="term" value="F:protein kinase activity"/>
    <property type="evidence" value="ECO:0007669"/>
    <property type="project" value="UniProtKB-ARBA"/>
</dbReference>
<feature type="domain" description="HPt" evidence="4">
    <location>
        <begin position="80"/>
        <end position="182"/>
    </location>
</feature>
<dbReference type="Proteomes" id="UP000264719">
    <property type="component" value="Unassembled WGS sequence"/>
</dbReference>
<gene>
    <name evidence="5" type="ORF">DCS45_10775</name>
</gene>
<dbReference type="GO" id="GO:0000160">
    <property type="term" value="P:phosphorelay signal transduction system"/>
    <property type="evidence" value="ECO:0007669"/>
    <property type="project" value="UniProtKB-KW"/>
</dbReference>
<comment type="caution">
    <text evidence="5">The sequence shown here is derived from an EMBL/GenBank/DDBJ whole genome shotgun (WGS) entry which is preliminary data.</text>
</comment>
<dbReference type="InterPro" id="IPR036641">
    <property type="entry name" value="HPT_dom_sf"/>
</dbReference>
<feature type="compositionally biased region" description="Basic residues" evidence="3">
    <location>
        <begin position="48"/>
        <end position="61"/>
    </location>
</feature>
<dbReference type="Pfam" id="PF01627">
    <property type="entry name" value="Hpt"/>
    <property type="match status" value="1"/>
</dbReference>
<accession>A0A348WCS9</accession>
<evidence type="ECO:0000313" key="5">
    <source>
        <dbReference type="EMBL" id="HAR52341.1"/>
    </source>
</evidence>
<dbReference type="EMBL" id="DMVW01000101">
    <property type="protein sequence ID" value="HAR52341.1"/>
    <property type="molecule type" value="Genomic_DNA"/>
</dbReference>
<evidence type="ECO:0000259" key="4">
    <source>
        <dbReference type="PROSITE" id="PS50894"/>
    </source>
</evidence>
<proteinExistence type="predicted"/>
<sequence length="185" mass="20325">MTGSHSGSRCWRPAPCRCHGCRSGRRNRAVSSRGSIRRKWSRGPSLRRAGRTRRPKRRGMRPRSIAMRDDRKMTDMPAALSQAIAGMRLRFIDTIEEKILHLEAALADLRSGNDPIEAARKIEMASHSLAGLAPSLGFADIGAAAVTSEVAWSKALEERDSDPALQAALDAVEALMDRLEAELPE</sequence>
<name>A0A348WCS9_9RHOB</name>
<dbReference type="AlphaFoldDB" id="A0A348WCS9"/>
<evidence type="ECO:0000256" key="3">
    <source>
        <dbReference type="SAM" id="MobiDB-lite"/>
    </source>
</evidence>
<reference evidence="5 6" key="1">
    <citation type="journal article" date="2018" name="Nat. Biotechnol.">
        <title>A standardized bacterial taxonomy based on genome phylogeny substantially revises the tree of life.</title>
        <authorList>
            <person name="Parks D.H."/>
            <person name="Chuvochina M."/>
            <person name="Waite D.W."/>
            <person name="Rinke C."/>
            <person name="Skarshewski A."/>
            <person name="Chaumeil P.A."/>
            <person name="Hugenholtz P."/>
        </authorList>
    </citation>
    <scope>NUCLEOTIDE SEQUENCE [LARGE SCALE GENOMIC DNA]</scope>
    <source>
        <strain evidence="5">UBA9169</strain>
    </source>
</reference>
<evidence type="ECO:0000256" key="1">
    <source>
        <dbReference type="ARBA" id="ARBA00023012"/>
    </source>
</evidence>
<organism evidence="5 6">
    <name type="scientific">Roseovarius nubinhibens</name>
    <dbReference type="NCBI Taxonomy" id="314263"/>
    <lineage>
        <taxon>Bacteria</taxon>
        <taxon>Pseudomonadati</taxon>
        <taxon>Pseudomonadota</taxon>
        <taxon>Alphaproteobacteria</taxon>
        <taxon>Rhodobacterales</taxon>
        <taxon>Roseobacteraceae</taxon>
        <taxon>Roseovarius</taxon>
    </lineage>
</organism>
<keyword evidence="1" id="KW-0902">Two-component regulatory system</keyword>
<evidence type="ECO:0000313" key="6">
    <source>
        <dbReference type="Proteomes" id="UP000264719"/>
    </source>
</evidence>
<evidence type="ECO:0000256" key="2">
    <source>
        <dbReference type="PROSITE-ProRule" id="PRU00110"/>
    </source>
</evidence>
<feature type="modified residue" description="Phosphohistidine" evidence="2">
    <location>
        <position position="127"/>
    </location>
</feature>
<protein>
    <recommendedName>
        <fullName evidence="4">HPt domain-containing protein</fullName>
    </recommendedName>
</protein>